<evidence type="ECO:0000313" key="2">
    <source>
        <dbReference type="EMBL" id="KAK7805298.1"/>
    </source>
</evidence>
<dbReference type="Pfam" id="PF00400">
    <property type="entry name" value="WD40"/>
    <property type="match status" value="2"/>
</dbReference>
<dbReference type="PROSITE" id="PS50082">
    <property type="entry name" value="WD_REPEATS_2"/>
    <property type="match status" value="1"/>
</dbReference>
<name>A0AAW0HT94_MYOGA</name>
<dbReference type="EMBL" id="JBBHLL010000344">
    <property type="protein sequence ID" value="KAK7805298.1"/>
    <property type="molecule type" value="Genomic_DNA"/>
</dbReference>
<organism evidence="2 3">
    <name type="scientific">Myodes glareolus</name>
    <name type="common">Bank vole</name>
    <name type="synonym">Clethrionomys glareolus</name>
    <dbReference type="NCBI Taxonomy" id="447135"/>
    <lineage>
        <taxon>Eukaryota</taxon>
        <taxon>Metazoa</taxon>
        <taxon>Chordata</taxon>
        <taxon>Craniata</taxon>
        <taxon>Vertebrata</taxon>
        <taxon>Euteleostomi</taxon>
        <taxon>Mammalia</taxon>
        <taxon>Eutheria</taxon>
        <taxon>Euarchontoglires</taxon>
        <taxon>Glires</taxon>
        <taxon>Rodentia</taxon>
        <taxon>Myomorpha</taxon>
        <taxon>Muroidea</taxon>
        <taxon>Cricetidae</taxon>
        <taxon>Arvicolinae</taxon>
        <taxon>Myodes</taxon>
    </lineage>
</organism>
<comment type="caution">
    <text evidence="2">The sequence shown here is derived from an EMBL/GenBank/DDBJ whole genome shotgun (WGS) entry which is preliminary data.</text>
</comment>
<dbReference type="Gene3D" id="2.130.10.10">
    <property type="entry name" value="YVTN repeat-like/Quinoprotein amine dehydrogenase"/>
    <property type="match status" value="1"/>
</dbReference>
<accession>A0AAW0HT94</accession>
<feature type="non-terminal residue" evidence="2">
    <location>
        <position position="1"/>
    </location>
</feature>
<dbReference type="Proteomes" id="UP001488838">
    <property type="component" value="Unassembled WGS sequence"/>
</dbReference>
<gene>
    <name evidence="2" type="ORF">U0070_027137</name>
</gene>
<dbReference type="GO" id="GO:0003729">
    <property type="term" value="F:mRNA binding"/>
    <property type="evidence" value="ECO:0007669"/>
    <property type="project" value="TreeGrafter"/>
</dbReference>
<dbReference type="GO" id="GO:0071013">
    <property type="term" value="C:catalytic step 2 spliceosome"/>
    <property type="evidence" value="ECO:0007669"/>
    <property type="project" value="InterPro"/>
</dbReference>
<dbReference type="GO" id="GO:0000398">
    <property type="term" value="P:mRNA splicing, via spliceosome"/>
    <property type="evidence" value="ECO:0007669"/>
    <property type="project" value="InterPro"/>
</dbReference>
<feature type="repeat" description="WD" evidence="1">
    <location>
        <begin position="198"/>
        <end position="239"/>
    </location>
</feature>
<keyword evidence="3" id="KW-1185">Reference proteome</keyword>
<dbReference type="InterPro" id="IPR032847">
    <property type="entry name" value="PRPF17"/>
</dbReference>
<evidence type="ECO:0000256" key="1">
    <source>
        <dbReference type="PROSITE-ProRule" id="PRU00221"/>
    </source>
</evidence>
<protein>
    <submittedName>
        <fullName evidence="2">Uncharacterized protein</fullName>
    </submittedName>
</protein>
<dbReference type="AlphaFoldDB" id="A0AAW0HT94"/>
<reference evidence="2 3" key="1">
    <citation type="journal article" date="2023" name="bioRxiv">
        <title>Conserved and derived expression patterns and positive selection on dental genes reveal complex evolutionary context of ever-growing rodent molars.</title>
        <authorList>
            <person name="Calamari Z.T."/>
            <person name="Song A."/>
            <person name="Cohen E."/>
            <person name="Akter M."/>
            <person name="Roy R.D."/>
            <person name="Hallikas O."/>
            <person name="Christensen M.M."/>
            <person name="Li P."/>
            <person name="Marangoni P."/>
            <person name="Jernvall J."/>
            <person name="Klein O.D."/>
        </authorList>
    </citation>
    <scope>NUCLEOTIDE SEQUENCE [LARGE SCALE GENOMIC DNA]</scope>
    <source>
        <strain evidence="2">V071</strain>
    </source>
</reference>
<dbReference type="InterPro" id="IPR036322">
    <property type="entry name" value="WD40_repeat_dom_sf"/>
</dbReference>
<keyword evidence="1" id="KW-0853">WD repeat</keyword>
<evidence type="ECO:0000313" key="3">
    <source>
        <dbReference type="Proteomes" id="UP001488838"/>
    </source>
</evidence>
<dbReference type="InterPro" id="IPR015943">
    <property type="entry name" value="WD40/YVTN_repeat-like_dom_sf"/>
</dbReference>
<dbReference type="PANTHER" id="PTHR43979">
    <property type="entry name" value="PRE-MRNA-PROCESSING FACTOR 17"/>
    <property type="match status" value="1"/>
</dbReference>
<dbReference type="PROSITE" id="PS50294">
    <property type="entry name" value="WD_REPEATS_REGION"/>
    <property type="match status" value="1"/>
</dbReference>
<dbReference type="SUPFAM" id="SSF50978">
    <property type="entry name" value="WD40 repeat-like"/>
    <property type="match status" value="1"/>
</dbReference>
<sequence>SVSAASRRLSHALDQIAFSQALSDSGGDSALEVAVEEDLEIGVHLDPAVKEIQYNSTFEIAPMAAPRNKLSGYPRPAHINDFMYEWQRRMFVFETGQKKAEKRKKLKENDASNIDDFLGPWAKLVDEKDDVGVNHLQSSGPPENVVFPKPKFMCGLDTKGVGVFRLFPLSGRLLLSCSMDCKVKLWEVYGDRRCLNTFIDHSKAVRDICVNTAGTQFLSAAYDRCLKLWDTETGQGKPRFTNRKAPYCVGFNPDEDKQNLFVAGTSGRKILACQSADGRILILEHRTDSDEIRRKCKGHLAAGCVRQVDMSCVITGDGNGKLNIWDWKTTKLYSWFKNL</sequence>
<dbReference type="SMART" id="SM00320">
    <property type="entry name" value="WD40"/>
    <property type="match status" value="4"/>
</dbReference>
<dbReference type="InterPro" id="IPR001680">
    <property type="entry name" value="WD40_rpt"/>
</dbReference>
<dbReference type="PANTHER" id="PTHR43979:SF1">
    <property type="entry name" value="PRE-MRNA-PROCESSING FACTOR 17"/>
    <property type="match status" value="1"/>
</dbReference>
<proteinExistence type="predicted"/>